<name>A0A5C7F7K6_9BACT</name>
<reference evidence="1 2" key="1">
    <citation type="submission" date="2019-08" db="EMBL/GenBank/DDBJ databases">
        <title>Lewinella sp. strain SSH13 Genome sequencing and assembly.</title>
        <authorList>
            <person name="Kim I."/>
        </authorList>
    </citation>
    <scope>NUCLEOTIDE SEQUENCE [LARGE SCALE GENOMIC DNA]</scope>
    <source>
        <strain evidence="1 2">SSH13</strain>
    </source>
</reference>
<sequence length="127" mass="14403">MSFQGLQAYDHSFKLVSSIFRMINQFPKEEDYSLTDQIRRSSRSVTANLAESFGRRAYPTHFQSQLADCASENIETQAWLDFSLDCGHISPEVHAVHIEASERVGRLLSHMQSNPDRFLAVGLLGKK</sequence>
<gene>
    <name evidence="1" type="ORF">FUA23_19855</name>
</gene>
<proteinExistence type="predicted"/>
<dbReference type="Pfam" id="PF05635">
    <property type="entry name" value="23S_rRNA_IVP"/>
    <property type="match status" value="1"/>
</dbReference>
<dbReference type="PANTHER" id="PTHR38471:SF2">
    <property type="entry name" value="FOUR HELIX BUNDLE PROTEIN"/>
    <property type="match status" value="1"/>
</dbReference>
<dbReference type="PANTHER" id="PTHR38471">
    <property type="entry name" value="FOUR HELIX BUNDLE PROTEIN"/>
    <property type="match status" value="1"/>
</dbReference>
<dbReference type="SUPFAM" id="SSF158446">
    <property type="entry name" value="IVS-encoded protein-like"/>
    <property type="match status" value="1"/>
</dbReference>
<accession>A0A5C7F7K6</accession>
<keyword evidence="2" id="KW-1185">Reference proteome</keyword>
<dbReference type="RefSeq" id="WP_147932523.1">
    <property type="nucleotide sequence ID" value="NZ_VOXD01000042.1"/>
</dbReference>
<dbReference type="Proteomes" id="UP000321907">
    <property type="component" value="Unassembled WGS sequence"/>
</dbReference>
<dbReference type="AlphaFoldDB" id="A0A5C7F7K6"/>
<evidence type="ECO:0000313" key="2">
    <source>
        <dbReference type="Proteomes" id="UP000321907"/>
    </source>
</evidence>
<dbReference type="EMBL" id="VOXD01000042">
    <property type="protein sequence ID" value="TXF85993.1"/>
    <property type="molecule type" value="Genomic_DNA"/>
</dbReference>
<evidence type="ECO:0000313" key="1">
    <source>
        <dbReference type="EMBL" id="TXF85993.1"/>
    </source>
</evidence>
<organism evidence="1 2">
    <name type="scientific">Neolewinella aurantiaca</name>
    <dbReference type="NCBI Taxonomy" id="2602767"/>
    <lineage>
        <taxon>Bacteria</taxon>
        <taxon>Pseudomonadati</taxon>
        <taxon>Bacteroidota</taxon>
        <taxon>Saprospiria</taxon>
        <taxon>Saprospirales</taxon>
        <taxon>Lewinellaceae</taxon>
        <taxon>Neolewinella</taxon>
    </lineage>
</organism>
<comment type="caution">
    <text evidence="1">The sequence shown here is derived from an EMBL/GenBank/DDBJ whole genome shotgun (WGS) entry which is preliminary data.</text>
</comment>
<dbReference type="Gene3D" id="1.20.1440.60">
    <property type="entry name" value="23S rRNA-intervening sequence"/>
    <property type="match status" value="1"/>
</dbReference>
<dbReference type="NCBIfam" id="TIGR02436">
    <property type="entry name" value="four helix bundle protein"/>
    <property type="match status" value="1"/>
</dbReference>
<protein>
    <submittedName>
        <fullName evidence="1">Four helix bundle protein</fullName>
    </submittedName>
</protein>
<dbReference type="InterPro" id="IPR012657">
    <property type="entry name" value="23S_rRNA-intervening_sequence"/>
</dbReference>
<dbReference type="CDD" id="cd16377">
    <property type="entry name" value="23S_rRNA_IVP_like"/>
    <property type="match status" value="1"/>
</dbReference>
<dbReference type="OrthoDB" id="9811959at2"/>
<dbReference type="InterPro" id="IPR036583">
    <property type="entry name" value="23S_rRNA_IVS_sf"/>
</dbReference>